<dbReference type="Proteomes" id="UP001107558">
    <property type="component" value="Chromosome 2"/>
</dbReference>
<dbReference type="InterPro" id="IPR035979">
    <property type="entry name" value="RBD_domain_sf"/>
</dbReference>
<sequence length="221" mass="25524">MMQGRRGGGKFRGTNRNNQSGDRYQDDHDNRASNNFKTNRRVSFKTSHRHAKNLNDVKIKAFLDDEEMSGDLGQNTSGEIKRRGKFRNMRKGSPIPRSGISIGGGGKLMQHPAGWYLVTINFGCKYEKDVLLKLLMNALSPTTFNAHYYKIDTDNNFSQFYVDDYDVAEKILLQDKRIELPDGFKMQIKIRGNLPQIKIDQALKDRMKHAMAKRYNHKQKH</sequence>
<dbReference type="GO" id="GO:0006406">
    <property type="term" value="P:mRNA export from nucleus"/>
    <property type="evidence" value="ECO:0007669"/>
    <property type="project" value="InterPro"/>
</dbReference>
<evidence type="ECO:0000259" key="2">
    <source>
        <dbReference type="Pfam" id="PF09162"/>
    </source>
</evidence>
<dbReference type="GO" id="GO:0003723">
    <property type="term" value="F:RNA binding"/>
    <property type="evidence" value="ECO:0007669"/>
    <property type="project" value="InterPro"/>
</dbReference>
<evidence type="ECO:0000313" key="4">
    <source>
        <dbReference type="Proteomes" id="UP001107558"/>
    </source>
</evidence>
<reference evidence="3" key="1">
    <citation type="submission" date="2021-03" db="EMBL/GenBank/DDBJ databases">
        <title>Chromosome level genome of the anhydrobiotic midge Polypedilum vanderplanki.</title>
        <authorList>
            <person name="Yoshida Y."/>
            <person name="Kikawada T."/>
            <person name="Gusev O."/>
        </authorList>
    </citation>
    <scope>NUCLEOTIDE SEQUENCE</scope>
    <source>
        <strain evidence="3">NIAS01</strain>
        <tissue evidence="3">Whole body or cell culture</tissue>
    </source>
</reference>
<dbReference type="InterPro" id="IPR012677">
    <property type="entry name" value="Nucleotide-bd_a/b_plait_sf"/>
</dbReference>
<proteinExistence type="predicted"/>
<evidence type="ECO:0000313" key="3">
    <source>
        <dbReference type="EMBL" id="KAG5676795.1"/>
    </source>
</evidence>
<dbReference type="Pfam" id="PF09162">
    <property type="entry name" value="Tap-RNA_bind"/>
    <property type="match status" value="1"/>
</dbReference>
<comment type="caution">
    <text evidence="3">The sequence shown here is derived from an EMBL/GenBank/DDBJ whole genome shotgun (WGS) entry which is preliminary data.</text>
</comment>
<organism evidence="3 4">
    <name type="scientific">Polypedilum vanderplanki</name>
    <name type="common">Sleeping chironomid midge</name>
    <dbReference type="NCBI Taxonomy" id="319348"/>
    <lineage>
        <taxon>Eukaryota</taxon>
        <taxon>Metazoa</taxon>
        <taxon>Ecdysozoa</taxon>
        <taxon>Arthropoda</taxon>
        <taxon>Hexapoda</taxon>
        <taxon>Insecta</taxon>
        <taxon>Pterygota</taxon>
        <taxon>Neoptera</taxon>
        <taxon>Endopterygota</taxon>
        <taxon>Diptera</taxon>
        <taxon>Nematocera</taxon>
        <taxon>Chironomoidea</taxon>
        <taxon>Chironomidae</taxon>
        <taxon>Chironominae</taxon>
        <taxon>Polypedilum</taxon>
        <taxon>Polypedilum</taxon>
    </lineage>
</organism>
<dbReference type="GO" id="GO:0005737">
    <property type="term" value="C:cytoplasm"/>
    <property type="evidence" value="ECO:0007669"/>
    <property type="project" value="InterPro"/>
</dbReference>
<feature type="domain" description="Nuclear RNA export factor Tap RNA-binding" evidence="2">
    <location>
        <begin position="115"/>
        <end position="193"/>
    </location>
</feature>
<evidence type="ECO:0000256" key="1">
    <source>
        <dbReference type="SAM" id="MobiDB-lite"/>
    </source>
</evidence>
<dbReference type="AlphaFoldDB" id="A0A9J6C4Q7"/>
<gene>
    <name evidence="3" type="ORF">PVAND_006603</name>
</gene>
<feature type="region of interest" description="Disordered" evidence="1">
    <location>
        <begin position="1"/>
        <end position="49"/>
    </location>
</feature>
<feature type="compositionally biased region" description="Basic residues" evidence="1">
    <location>
        <begin position="38"/>
        <end position="49"/>
    </location>
</feature>
<dbReference type="Gene3D" id="3.30.70.330">
    <property type="match status" value="1"/>
</dbReference>
<dbReference type="InterPro" id="IPR015245">
    <property type="entry name" value="Tap_RNA-bd"/>
</dbReference>
<name>A0A9J6C4Q7_POLVA</name>
<dbReference type="EMBL" id="JADBJN010000002">
    <property type="protein sequence ID" value="KAG5676795.1"/>
    <property type="molecule type" value="Genomic_DNA"/>
</dbReference>
<accession>A0A9J6C4Q7</accession>
<dbReference type="OrthoDB" id="25872at2759"/>
<protein>
    <recommendedName>
        <fullName evidence="2">Nuclear RNA export factor Tap RNA-binding domain-containing protein</fullName>
    </recommendedName>
</protein>
<dbReference type="SUPFAM" id="SSF54928">
    <property type="entry name" value="RNA-binding domain, RBD"/>
    <property type="match status" value="1"/>
</dbReference>
<keyword evidence="4" id="KW-1185">Reference proteome</keyword>